<proteinExistence type="predicted"/>
<protein>
    <submittedName>
        <fullName evidence="1">Uncharacterized protein</fullName>
    </submittedName>
</protein>
<feature type="non-terminal residue" evidence="1">
    <location>
        <position position="1"/>
    </location>
</feature>
<evidence type="ECO:0000313" key="2">
    <source>
        <dbReference type="Proteomes" id="UP000265520"/>
    </source>
</evidence>
<sequence length="18" mass="1860">VKMKLEELVEVVSGGGGE</sequence>
<reference evidence="1 2" key="1">
    <citation type="journal article" date="2018" name="Front. Plant Sci.">
        <title>Red Clover (Trifolium pratense) and Zigzag Clover (T. medium) - A Picture of Genomic Similarities and Differences.</title>
        <authorList>
            <person name="Dluhosova J."/>
            <person name="Istvanek J."/>
            <person name="Nedelnik J."/>
            <person name="Repkova J."/>
        </authorList>
    </citation>
    <scope>NUCLEOTIDE SEQUENCE [LARGE SCALE GENOMIC DNA]</scope>
    <source>
        <strain evidence="2">cv. 10/8</strain>
        <tissue evidence="1">Leaf</tissue>
    </source>
</reference>
<comment type="caution">
    <text evidence="1">The sequence shown here is derived from an EMBL/GenBank/DDBJ whole genome shotgun (WGS) entry which is preliminary data.</text>
</comment>
<accession>A0A392VSG9</accession>
<keyword evidence="2" id="KW-1185">Reference proteome</keyword>
<dbReference type="EMBL" id="LXQA011243950">
    <property type="protein sequence ID" value="MCI90412.1"/>
    <property type="molecule type" value="Genomic_DNA"/>
</dbReference>
<dbReference type="Proteomes" id="UP000265520">
    <property type="component" value="Unassembled WGS sequence"/>
</dbReference>
<dbReference type="AlphaFoldDB" id="A0A392VSG9"/>
<organism evidence="1 2">
    <name type="scientific">Trifolium medium</name>
    <dbReference type="NCBI Taxonomy" id="97028"/>
    <lineage>
        <taxon>Eukaryota</taxon>
        <taxon>Viridiplantae</taxon>
        <taxon>Streptophyta</taxon>
        <taxon>Embryophyta</taxon>
        <taxon>Tracheophyta</taxon>
        <taxon>Spermatophyta</taxon>
        <taxon>Magnoliopsida</taxon>
        <taxon>eudicotyledons</taxon>
        <taxon>Gunneridae</taxon>
        <taxon>Pentapetalae</taxon>
        <taxon>rosids</taxon>
        <taxon>fabids</taxon>
        <taxon>Fabales</taxon>
        <taxon>Fabaceae</taxon>
        <taxon>Papilionoideae</taxon>
        <taxon>50 kb inversion clade</taxon>
        <taxon>NPAAA clade</taxon>
        <taxon>Hologalegina</taxon>
        <taxon>IRL clade</taxon>
        <taxon>Trifolieae</taxon>
        <taxon>Trifolium</taxon>
    </lineage>
</organism>
<name>A0A392VSG9_9FABA</name>
<evidence type="ECO:0000313" key="1">
    <source>
        <dbReference type="EMBL" id="MCI90412.1"/>
    </source>
</evidence>